<comment type="similarity">
    <text evidence="6">Belongs to the peptidase M48 family.</text>
</comment>
<dbReference type="PANTHER" id="PTHR22726:SF1">
    <property type="entry name" value="METALLOENDOPEPTIDASE OMA1, MITOCHONDRIAL"/>
    <property type="match status" value="1"/>
</dbReference>
<comment type="cofactor">
    <cofactor evidence="6">
        <name>Zn(2+)</name>
        <dbReference type="ChEBI" id="CHEBI:29105"/>
    </cofactor>
    <text evidence="6">Binds 1 zinc ion per subunit.</text>
</comment>
<evidence type="ECO:0000313" key="8">
    <source>
        <dbReference type="EMBL" id="SLM18879.1"/>
    </source>
</evidence>
<dbReference type="AlphaFoldDB" id="A0A3P3XS34"/>
<dbReference type="InterPro" id="IPR051156">
    <property type="entry name" value="Mito/Outer_Membr_Metalloprot"/>
</dbReference>
<proteinExistence type="inferred from homology"/>
<dbReference type="GO" id="GO:0016020">
    <property type="term" value="C:membrane"/>
    <property type="evidence" value="ECO:0007669"/>
    <property type="project" value="TreeGrafter"/>
</dbReference>
<keyword evidence="4 6" id="KW-0862">Zinc</keyword>
<reference evidence="8" key="1">
    <citation type="submission" date="2017-02" db="EMBL/GenBank/DDBJ databases">
        <authorList>
            <person name="Regsiter A."/>
            <person name="William W."/>
        </authorList>
    </citation>
    <scope>NUCLEOTIDE SEQUENCE</scope>
    <source>
        <strain evidence="8">BdmA 4</strain>
    </source>
</reference>
<accession>A0A3P3XS34</accession>
<dbReference type="InterPro" id="IPR001915">
    <property type="entry name" value="Peptidase_M48"/>
</dbReference>
<organism evidence="8">
    <name type="scientific">uncultured spirochete</name>
    <dbReference type="NCBI Taxonomy" id="156406"/>
    <lineage>
        <taxon>Bacteria</taxon>
        <taxon>Pseudomonadati</taxon>
        <taxon>Spirochaetota</taxon>
        <taxon>Spirochaetia</taxon>
        <taxon>Spirochaetales</taxon>
        <taxon>environmental samples</taxon>
    </lineage>
</organism>
<evidence type="ECO:0000256" key="3">
    <source>
        <dbReference type="ARBA" id="ARBA00022801"/>
    </source>
</evidence>
<dbReference type="PANTHER" id="PTHR22726">
    <property type="entry name" value="METALLOENDOPEPTIDASE OMA1"/>
    <property type="match status" value="1"/>
</dbReference>
<dbReference type="Pfam" id="PF01435">
    <property type="entry name" value="Peptidase_M48"/>
    <property type="match status" value="1"/>
</dbReference>
<evidence type="ECO:0000256" key="1">
    <source>
        <dbReference type="ARBA" id="ARBA00022670"/>
    </source>
</evidence>
<evidence type="ECO:0000256" key="6">
    <source>
        <dbReference type="RuleBase" id="RU003983"/>
    </source>
</evidence>
<dbReference type="Gene3D" id="3.30.2010.10">
    <property type="entry name" value="Metalloproteases ('zincins'), catalytic domain"/>
    <property type="match status" value="1"/>
</dbReference>
<evidence type="ECO:0000256" key="2">
    <source>
        <dbReference type="ARBA" id="ARBA00022723"/>
    </source>
</evidence>
<name>A0A3P3XS34_9SPIR</name>
<keyword evidence="2" id="KW-0479">Metal-binding</keyword>
<keyword evidence="1 6" id="KW-0645">Protease</keyword>
<dbReference type="GO" id="GO:0046872">
    <property type="term" value="F:metal ion binding"/>
    <property type="evidence" value="ECO:0007669"/>
    <property type="project" value="UniProtKB-KW"/>
</dbReference>
<gene>
    <name evidence="8" type="ORF">SPIRO4BDMA_50394</name>
</gene>
<dbReference type="EMBL" id="FWDO01000005">
    <property type="protein sequence ID" value="SLM18879.1"/>
    <property type="molecule type" value="Genomic_DNA"/>
</dbReference>
<keyword evidence="3 6" id="KW-0378">Hydrolase</keyword>
<dbReference type="PROSITE" id="PS51257">
    <property type="entry name" value="PROKAR_LIPOPROTEIN"/>
    <property type="match status" value="1"/>
</dbReference>
<sequence length="360" mass="39824">MYKGAARSRMLAVSLIILLTASFLTSCTVSPEALQLFLNQALLQGMVTPEQARLIREAARSFQTESRPFTYEEEYAIGRVVSAAVLSQYPVYNQPELTAYVNKIGQGLAFFSARPLLPQGYHILILDSEEAHAFAAPGGFVLITRGLLRLATSEDMLAALLAHEISHTALGHGLVSLASYRMGDLAMYYAELSTQRANSDNKEAAALFSAAVHDFVSLISVQGYSQTMEFEADAEAMRMLYEAGYRNSALKDFIHVLANSQDERIQQYSMQHPLPAERLTRIGVIERQYAQAAAHAARQERSRRAASLLRAESESMDIGYPAAARSVFELGAEMADGEATRVAPLELIRQRRFEAMQQLF</sequence>
<protein>
    <submittedName>
        <fullName evidence="8">Putative Peptidase, M48 family</fullName>
    </submittedName>
</protein>
<dbReference type="GO" id="GO:0004222">
    <property type="term" value="F:metalloendopeptidase activity"/>
    <property type="evidence" value="ECO:0007669"/>
    <property type="project" value="InterPro"/>
</dbReference>
<keyword evidence="5 6" id="KW-0482">Metalloprotease</keyword>
<dbReference type="GO" id="GO:0051603">
    <property type="term" value="P:proteolysis involved in protein catabolic process"/>
    <property type="evidence" value="ECO:0007669"/>
    <property type="project" value="TreeGrafter"/>
</dbReference>
<feature type="domain" description="Peptidase M48" evidence="7">
    <location>
        <begin position="97"/>
        <end position="282"/>
    </location>
</feature>
<evidence type="ECO:0000259" key="7">
    <source>
        <dbReference type="Pfam" id="PF01435"/>
    </source>
</evidence>
<evidence type="ECO:0000256" key="5">
    <source>
        <dbReference type="ARBA" id="ARBA00023049"/>
    </source>
</evidence>
<evidence type="ECO:0000256" key="4">
    <source>
        <dbReference type="ARBA" id="ARBA00022833"/>
    </source>
</evidence>